<evidence type="ECO:0000313" key="2">
    <source>
        <dbReference type="EMBL" id="MBB5967202.1"/>
    </source>
</evidence>
<name>A0A841D9A2_PLAVE</name>
<feature type="domain" description="Mycothiol-dependent maleylpyruvate isomerase metal-binding" evidence="1">
    <location>
        <begin position="18"/>
        <end position="155"/>
    </location>
</feature>
<organism evidence="2 3">
    <name type="scientific">Planomonospora venezuelensis</name>
    <dbReference type="NCBI Taxonomy" id="1999"/>
    <lineage>
        <taxon>Bacteria</taxon>
        <taxon>Bacillati</taxon>
        <taxon>Actinomycetota</taxon>
        <taxon>Actinomycetes</taxon>
        <taxon>Streptosporangiales</taxon>
        <taxon>Streptosporangiaceae</taxon>
        <taxon>Planomonospora</taxon>
    </lineage>
</organism>
<dbReference type="RefSeq" id="WP_184947935.1">
    <property type="nucleotide sequence ID" value="NZ_BAAAWZ010000004.1"/>
</dbReference>
<dbReference type="AlphaFoldDB" id="A0A841D9A2"/>
<keyword evidence="3" id="KW-1185">Reference proteome</keyword>
<protein>
    <submittedName>
        <fullName evidence="2">Uncharacterized protein (TIGR03083 family)</fullName>
    </submittedName>
</protein>
<dbReference type="NCBIfam" id="TIGR03083">
    <property type="entry name" value="maleylpyruvate isomerase family mycothiol-dependent enzyme"/>
    <property type="match status" value="1"/>
</dbReference>
<dbReference type="Pfam" id="PF11716">
    <property type="entry name" value="MDMPI_N"/>
    <property type="match status" value="1"/>
</dbReference>
<dbReference type="Gene3D" id="1.20.120.450">
    <property type="entry name" value="dinb family like domain"/>
    <property type="match status" value="1"/>
</dbReference>
<dbReference type="InterPro" id="IPR034660">
    <property type="entry name" value="DinB/YfiT-like"/>
</dbReference>
<dbReference type="EMBL" id="JACHJJ010000030">
    <property type="protein sequence ID" value="MBB5967202.1"/>
    <property type="molecule type" value="Genomic_DNA"/>
</dbReference>
<dbReference type="InterPro" id="IPR024344">
    <property type="entry name" value="MDMPI_metal-binding"/>
</dbReference>
<proteinExistence type="predicted"/>
<gene>
    <name evidence="2" type="ORF">FHS22_006504</name>
</gene>
<dbReference type="SUPFAM" id="SSF109854">
    <property type="entry name" value="DinB/YfiT-like putative metalloenzymes"/>
    <property type="match status" value="1"/>
</dbReference>
<comment type="caution">
    <text evidence="2">The sequence shown here is derived from an EMBL/GenBank/DDBJ whole genome shotgun (WGS) entry which is preliminary data.</text>
</comment>
<sequence>MTRETDILPHINPFDLFDTEAERLSRHFSHLDAAGWNRPSRCTGWSVRDVLAHLEGEELYNHAVLDDDLGGFHAMLEREGVQDGVAGFNDWCVRHRRDAAVEEVLAEWRHRNGETRRRMRALGRDALLTTSAGPYPAGLQAFHYASEYATHADDVGAPVGDDEFDHRVWWRTEVGVFALAEHSPEVQVEVTAERIWVCSHGASAQVPAPVFVEATVGRLPADHPLDRMLDSARDPELRAELRCLA</sequence>
<reference evidence="2 3" key="1">
    <citation type="submission" date="2020-08" db="EMBL/GenBank/DDBJ databases">
        <title>Genomic Encyclopedia of Type Strains, Phase III (KMG-III): the genomes of soil and plant-associated and newly described type strains.</title>
        <authorList>
            <person name="Whitman W."/>
        </authorList>
    </citation>
    <scope>NUCLEOTIDE SEQUENCE [LARGE SCALE GENOMIC DNA]</scope>
    <source>
        <strain evidence="2 3">CECT 3303</strain>
    </source>
</reference>
<dbReference type="Proteomes" id="UP000562352">
    <property type="component" value="Unassembled WGS sequence"/>
</dbReference>
<evidence type="ECO:0000259" key="1">
    <source>
        <dbReference type="Pfam" id="PF11716"/>
    </source>
</evidence>
<dbReference type="InterPro" id="IPR017517">
    <property type="entry name" value="Maleyloyr_isom"/>
</dbReference>
<evidence type="ECO:0000313" key="3">
    <source>
        <dbReference type="Proteomes" id="UP000562352"/>
    </source>
</evidence>
<dbReference type="GO" id="GO:0046872">
    <property type="term" value="F:metal ion binding"/>
    <property type="evidence" value="ECO:0007669"/>
    <property type="project" value="InterPro"/>
</dbReference>
<accession>A0A841D9A2</accession>